<comment type="caution">
    <text evidence="2">The sequence shown here is derived from an EMBL/GenBank/DDBJ whole genome shotgun (WGS) entry which is preliminary data.</text>
</comment>
<gene>
    <name evidence="2" type="ORF">BOTNAR_0535g00010</name>
</gene>
<sequence length="277" mass="32186">MISRTHLFDAVGDFLDALNKSEPFDMQRDEFKPVLIRSHVPRKKIQWEKLKWVERPSWLSKDALKGQFGEVGLEALHQSTSRLRRATGSDTDKWRERVQVRGRILQNQEILAANNREFLRQEKKVARRQEKAPRERFREEEKGKAAQRQEEAQMERFWKEENERREQEFKSGVMELGYTEDTESSGGLSWAHPNASGFRDPDTEPDSYAGAFRDGVVVRNLYLPSAPPLTTNSTAQRHVQGMNASSESHLSQYSRNSSPRLTSRSSPSHNYTTKYFR</sequence>
<feature type="compositionally biased region" description="Polar residues" evidence="1">
    <location>
        <begin position="239"/>
        <end position="253"/>
    </location>
</feature>
<name>A0A4Z1HE61_9HELO</name>
<accession>A0A4Z1HE61</accession>
<evidence type="ECO:0000313" key="2">
    <source>
        <dbReference type="EMBL" id="TGO47249.1"/>
    </source>
</evidence>
<dbReference type="EMBL" id="PQXJ01000535">
    <property type="protein sequence ID" value="TGO47249.1"/>
    <property type="molecule type" value="Genomic_DNA"/>
</dbReference>
<evidence type="ECO:0000313" key="3">
    <source>
        <dbReference type="Proteomes" id="UP000297452"/>
    </source>
</evidence>
<evidence type="ECO:0000256" key="1">
    <source>
        <dbReference type="SAM" id="MobiDB-lite"/>
    </source>
</evidence>
<feature type="region of interest" description="Disordered" evidence="1">
    <location>
        <begin position="239"/>
        <end position="277"/>
    </location>
</feature>
<organism evidence="2 3">
    <name type="scientific">Botryotinia narcissicola</name>
    <dbReference type="NCBI Taxonomy" id="278944"/>
    <lineage>
        <taxon>Eukaryota</taxon>
        <taxon>Fungi</taxon>
        <taxon>Dikarya</taxon>
        <taxon>Ascomycota</taxon>
        <taxon>Pezizomycotina</taxon>
        <taxon>Leotiomycetes</taxon>
        <taxon>Helotiales</taxon>
        <taxon>Sclerotiniaceae</taxon>
        <taxon>Botryotinia</taxon>
    </lineage>
</organism>
<dbReference type="OrthoDB" id="3526051at2759"/>
<protein>
    <submittedName>
        <fullName evidence="2">Uncharacterized protein</fullName>
    </submittedName>
</protein>
<feature type="compositionally biased region" description="Low complexity" evidence="1">
    <location>
        <begin position="254"/>
        <end position="268"/>
    </location>
</feature>
<reference evidence="2 3" key="1">
    <citation type="submission" date="2017-12" db="EMBL/GenBank/DDBJ databases">
        <title>Comparative genomics of Botrytis spp.</title>
        <authorList>
            <person name="Valero-Jimenez C.A."/>
            <person name="Tapia P."/>
            <person name="Veloso J."/>
            <person name="Silva-Moreno E."/>
            <person name="Staats M."/>
            <person name="Valdes J.H."/>
            <person name="Van Kan J.A.L."/>
        </authorList>
    </citation>
    <scope>NUCLEOTIDE SEQUENCE [LARGE SCALE GENOMIC DNA]</scope>
    <source>
        <strain evidence="2 3">MUCL2120</strain>
    </source>
</reference>
<dbReference type="Proteomes" id="UP000297452">
    <property type="component" value="Unassembled WGS sequence"/>
</dbReference>
<feature type="region of interest" description="Disordered" evidence="1">
    <location>
        <begin position="123"/>
        <end position="149"/>
    </location>
</feature>
<dbReference type="AlphaFoldDB" id="A0A4Z1HE61"/>
<proteinExistence type="predicted"/>
<keyword evidence="3" id="KW-1185">Reference proteome</keyword>